<name>A0A937FJJ7_9CLOT</name>
<dbReference type="SUPFAM" id="SSF46785">
    <property type="entry name" value="Winged helix' DNA-binding domain"/>
    <property type="match status" value="1"/>
</dbReference>
<dbReference type="Pfam" id="PF03466">
    <property type="entry name" value="LysR_substrate"/>
    <property type="match status" value="1"/>
</dbReference>
<dbReference type="EMBL" id="JAESWA010000025">
    <property type="protein sequence ID" value="MBL4933498.1"/>
    <property type="molecule type" value="Genomic_DNA"/>
</dbReference>
<organism evidence="6 7">
    <name type="scientific">Clostridium paridis</name>
    <dbReference type="NCBI Taxonomy" id="2803863"/>
    <lineage>
        <taxon>Bacteria</taxon>
        <taxon>Bacillati</taxon>
        <taxon>Bacillota</taxon>
        <taxon>Clostridia</taxon>
        <taxon>Eubacteriales</taxon>
        <taxon>Clostridiaceae</taxon>
        <taxon>Clostridium</taxon>
    </lineage>
</organism>
<keyword evidence="2" id="KW-0805">Transcription regulation</keyword>
<evidence type="ECO:0000313" key="7">
    <source>
        <dbReference type="Proteomes" id="UP000623681"/>
    </source>
</evidence>
<evidence type="ECO:0000256" key="2">
    <source>
        <dbReference type="ARBA" id="ARBA00023015"/>
    </source>
</evidence>
<dbReference type="PANTHER" id="PTHR30126:SF40">
    <property type="entry name" value="HTH-TYPE TRANSCRIPTIONAL REGULATOR GLTR"/>
    <property type="match status" value="1"/>
</dbReference>
<dbReference type="RefSeq" id="WP_202768940.1">
    <property type="nucleotide sequence ID" value="NZ_JAESWA010000025.1"/>
</dbReference>
<proteinExistence type="inferred from homology"/>
<evidence type="ECO:0000256" key="1">
    <source>
        <dbReference type="ARBA" id="ARBA00009437"/>
    </source>
</evidence>
<dbReference type="AlphaFoldDB" id="A0A937FJJ7"/>
<dbReference type="FunFam" id="1.10.10.10:FF:000001">
    <property type="entry name" value="LysR family transcriptional regulator"/>
    <property type="match status" value="1"/>
</dbReference>
<dbReference type="InterPro" id="IPR036390">
    <property type="entry name" value="WH_DNA-bd_sf"/>
</dbReference>
<dbReference type="PROSITE" id="PS50931">
    <property type="entry name" value="HTH_LYSR"/>
    <property type="match status" value="1"/>
</dbReference>
<evidence type="ECO:0000256" key="4">
    <source>
        <dbReference type="ARBA" id="ARBA00023163"/>
    </source>
</evidence>
<comment type="caution">
    <text evidence="6">The sequence shown here is derived from an EMBL/GenBank/DDBJ whole genome shotgun (WGS) entry which is preliminary data.</text>
</comment>
<evidence type="ECO:0000313" key="6">
    <source>
        <dbReference type="EMBL" id="MBL4933498.1"/>
    </source>
</evidence>
<keyword evidence="3" id="KW-0238">DNA-binding</keyword>
<keyword evidence="7" id="KW-1185">Reference proteome</keyword>
<dbReference type="Proteomes" id="UP000623681">
    <property type="component" value="Unassembled WGS sequence"/>
</dbReference>
<dbReference type="InterPro" id="IPR000847">
    <property type="entry name" value="LysR_HTH_N"/>
</dbReference>
<dbReference type="Gene3D" id="1.10.10.10">
    <property type="entry name" value="Winged helix-like DNA-binding domain superfamily/Winged helix DNA-binding domain"/>
    <property type="match status" value="1"/>
</dbReference>
<gene>
    <name evidence="6" type="ORF">JK634_17030</name>
</gene>
<dbReference type="SUPFAM" id="SSF53850">
    <property type="entry name" value="Periplasmic binding protein-like II"/>
    <property type="match status" value="1"/>
</dbReference>
<evidence type="ECO:0000256" key="3">
    <source>
        <dbReference type="ARBA" id="ARBA00023125"/>
    </source>
</evidence>
<dbReference type="Gene3D" id="3.40.190.290">
    <property type="match status" value="1"/>
</dbReference>
<dbReference type="PANTHER" id="PTHR30126">
    <property type="entry name" value="HTH-TYPE TRANSCRIPTIONAL REGULATOR"/>
    <property type="match status" value="1"/>
</dbReference>
<dbReference type="GO" id="GO:0003700">
    <property type="term" value="F:DNA-binding transcription factor activity"/>
    <property type="evidence" value="ECO:0007669"/>
    <property type="project" value="InterPro"/>
</dbReference>
<feature type="domain" description="HTH lysR-type" evidence="5">
    <location>
        <begin position="1"/>
        <end position="58"/>
    </location>
</feature>
<sequence>MEINDLKIFKIVAYEKSISKAALKMGYVQSNVTLRIKALEKELETDLLIRHNKGISLTDDGKRLLEYAEQIIRLIDEAKSEFKGICSNNYLKIGATQVMAASIAPKWLKKYSEGYPDVILSLKTDNQINLVEQIIRGELDGAFTNVKPKHESMSEAFTFVEDIAIISSVEIKATEELLEKPIIINSNNDCPYRSILEKWVYINKGIQRIIEVDSLEAIIKFVEDDMGISLLPKNLIKGNDKIKIHELANEFNKVAIYFIKRKDLRRDHPVNDFIKMLFKEDLDRSKRLKEEE</sequence>
<keyword evidence="4" id="KW-0804">Transcription</keyword>
<dbReference type="Pfam" id="PF00126">
    <property type="entry name" value="HTH_1"/>
    <property type="match status" value="1"/>
</dbReference>
<dbReference type="InterPro" id="IPR036388">
    <property type="entry name" value="WH-like_DNA-bd_sf"/>
</dbReference>
<dbReference type="GO" id="GO:0000976">
    <property type="term" value="F:transcription cis-regulatory region binding"/>
    <property type="evidence" value="ECO:0007669"/>
    <property type="project" value="TreeGrafter"/>
</dbReference>
<reference evidence="6" key="1">
    <citation type="submission" date="2021-01" db="EMBL/GenBank/DDBJ databases">
        <title>Genome public.</title>
        <authorList>
            <person name="Liu C."/>
            <person name="Sun Q."/>
        </authorList>
    </citation>
    <scope>NUCLEOTIDE SEQUENCE</scope>
    <source>
        <strain evidence="6">YIM B02565</strain>
    </source>
</reference>
<accession>A0A937FJJ7</accession>
<protein>
    <submittedName>
        <fullName evidence="6">LysR family transcriptional regulator</fullName>
    </submittedName>
</protein>
<comment type="similarity">
    <text evidence="1">Belongs to the LysR transcriptional regulatory family.</text>
</comment>
<evidence type="ECO:0000259" key="5">
    <source>
        <dbReference type="PROSITE" id="PS50931"/>
    </source>
</evidence>
<dbReference type="InterPro" id="IPR005119">
    <property type="entry name" value="LysR_subst-bd"/>
</dbReference>